<proteinExistence type="predicted"/>
<sequence>MRHLSIRSFEVTHTPPDLFQRSSPLVRNNDLYHLRHLGIKGSRGSMLKMEEITSLKSLVANAPNLTSLGLESNWELLPELYSAVVGYQTYPIDFFDNGKNILRIPLPPRGSISVQNLEQLFKVHGGLVETFSCKEDGMQSSILDALAEATQSGSRLKELNTNCFERKKGDNYVKSLASIVSRSELRRLSLDSLSDAECARIVESIQWEHLRSLEIDLDDISQRSMVEALVNGVGRMSLEHFTFGSQNSSTSTTEEELLRSFVSSTSLKHLNLLVTMTFDQILSVIKSADVSRLQRIELSTKDFDSTQVQAILDVIQHATELQNIVLHEVTPTEEQKEQMKAKGIELSKAPVK</sequence>
<dbReference type="OrthoDB" id="2434002at2759"/>
<evidence type="ECO:0000313" key="1">
    <source>
        <dbReference type="EMBL" id="KAF9930447.1"/>
    </source>
</evidence>
<evidence type="ECO:0000313" key="2">
    <source>
        <dbReference type="Proteomes" id="UP000749646"/>
    </source>
</evidence>
<gene>
    <name evidence="1" type="ORF">BGZ65_005358</name>
</gene>
<dbReference type="SUPFAM" id="SSF52047">
    <property type="entry name" value="RNI-like"/>
    <property type="match status" value="1"/>
</dbReference>
<protein>
    <submittedName>
        <fullName evidence="1">Uncharacterized protein</fullName>
    </submittedName>
</protein>
<name>A0A9P6IK88_9FUNG</name>
<keyword evidence="2" id="KW-1185">Reference proteome</keyword>
<comment type="caution">
    <text evidence="1">The sequence shown here is derived from an EMBL/GenBank/DDBJ whole genome shotgun (WGS) entry which is preliminary data.</text>
</comment>
<organism evidence="1 2">
    <name type="scientific">Modicella reniformis</name>
    <dbReference type="NCBI Taxonomy" id="1440133"/>
    <lineage>
        <taxon>Eukaryota</taxon>
        <taxon>Fungi</taxon>
        <taxon>Fungi incertae sedis</taxon>
        <taxon>Mucoromycota</taxon>
        <taxon>Mortierellomycotina</taxon>
        <taxon>Mortierellomycetes</taxon>
        <taxon>Mortierellales</taxon>
        <taxon>Mortierellaceae</taxon>
        <taxon>Modicella</taxon>
    </lineage>
</organism>
<dbReference type="AlphaFoldDB" id="A0A9P6IK88"/>
<dbReference type="Gene3D" id="3.80.10.10">
    <property type="entry name" value="Ribonuclease Inhibitor"/>
    <property type="match status" value="1"/>
</dbReference>
<dbReference type="InterPro" id="IPR032675">
    <property type="entry name" value="LRR_dom_sf"/>
</dbReference>
<dbReference type="EMBL" id="JAAAHW010010118">
    <property type="protein sequence ID" value="KAF9930447.1"/>
    <property type="molecule type" value="Genomic_DNA"/>
</dbReference>
<accession>A0A9P6IK88</accession>
<reference evidence="1" key="1">
    <citation type="journal article" date="2020" name="Fungal Divers.">
        <title>Resolving the Mortierellaceae phylogeny through synthesis of multi-gene phylogenetics and phylogenomics.</title>
        <authorList>
            <person name="Vandepol N."/>
            <person name="Liber J."/>
            <person name="Desiro A."/>
            <person name="Na H."/>
            <person name="Kennedy M."/>
            <person name="Barry K."/>
            <person name="Grigoriev I.V."/>
            <person name="Miller A.N."/>
            <person name="O'Donnell K."/>
            <person name="Stajich J.E."/>
            <person name="Bonito G."/>
        </authorList>
    </citation>
    <scope>NUCLEOTIDE SEQUENCE</scope>
    <source>
        <strain evidence="1">MES-2147</strain>
    </source>
</reference>
<dbReference type="Proteomes" id="UP000749646">
    <property type="component" value="Unassembled WGS sequence"/>
</dbReference>